<evidence type="ECO:0000256" key="4">
    <source>
        <dbReference type="ARBA" id="ARBA00022630"/>
    </source>
</evidence>
<dbReference type="Gene3D" id="2.40.110.10">
    <property type="entry name" value="Butyryl-CoA Dehydrogenase, subunit A, domain 2"/>
    <property type="match status" value="1"/>
</dbReference>
<proteinExistence type="inferred from homology"/>
<dbReference type="InterPro" id="IPR012258">
    <property type="entry name" value="Acyl-CoA_oxidase"/>
</dbReference>
<feature type="domain" description="Acyl-CoA oxidase C-alpha1" evidence="15">
    <location>
        <begin position="284"/>
        <end position="445"/>
    </location>
</feature>
<evidence type="ECO:0000256" key="1">
    <source>
        <dbReference type="ARBA" id="ARBA00001974"/>
    </source>
</evidence>
<dbReference type="SUPFAM" id="SSF47203">
    <property type="entry name" value="Acyl-CoA dehydrogenase C-terminal domain-like"/>
    <property type="match status" value="2"/>
</dbReference>
<dbReference type="Pfam" id="PF14749">
    <property type="entry name" value="Acyl-CoA_ox_N"/>
    <property type="match status" value="1"/>
</dbReference>
<dbReference type="GO" id="GO:0055088">
    <property type="term" value="P:lipid homeostasis"/>
    <property type="evidence" value="ECO:0007669"/>
    <property type="project" value="TreeGrafter"/>
</dbReference>
<comment type="subcellular location">
    <subcellularLocation>
        <location evidence="2">Peroxisome</location>
    </subcellularLocation>
</comment>
<dbReference type="InterPro" id="IPR046373">
    <property type="entry name" value="Acyl-CoA_Oxase/DH_mid-dom_sf"/>
</dbReference>
<dbReference type="FunFam" id="1.10.540.10:FF:000015">
    <property type="entry name" value="Acyl-coenzyme A oxidase"/>
    <property type="match status" value="1"/>
</dbReference>
<dbReference type="PANTHER" id="PTHR10909:SF250">
    <property type="entry name" value="PEROXISOMAL ACYL-COENZYME A OXIDASE 1"/>
    <property type="match status" value="1"/>
</dbReference>
<keyword evidence="6" id="KW-0276">Fatty acid metabolism</keyword>
<dbReference type="GO" id="GO:0001676">
    <property type="term" value="P:long-chain fatty acid metabolic process"/>
    <property type="evidence" value="ECO:0007669"/>
    <property type="project" value="TreeGrafter"/>
</dbReference>
<dbReference type="FunFam" id="1.20.140.10:FF:000013">
    <property type="entry name" value="Acyl-coenzyme A oxidase"/>
    <property type="match status" value="1"/>
</dbReference>
<sequence>MEGVDHLAHERNKSEFDVDAMKIVWAGSPHAFDVSDRISKLVASDPGFRKDNRSTLSRKELFKNTLRKAAYAWKTIVDLRLSEEEAAKLRFYVDEPAFTDLHWGMFIPAIKGQGTEEQQQKWLPLAYKMQIIGCYAQTELGHGSNVQGLETTATFDSQTDEFIIHSPTLTSSKWWPGGLGKVATHAIAYARLIVGGREHGVHGFIVQLRSLEDHSPLLGITVGDIGMKFGNGAYNTMDNGVLQFDHVLDVYSIAFASIAVMLWVSQVTCEGKYKQSDVPRQLVYGTMVYVRQTIVADASCALSRAVCIATRYSAVRRQFGSQNGGPETQVIDYKTQQSRLFPLLASAYAFRFIGEWLKWLYADVTQRLQANDFSTLPEAHACTAGLKSLTTTATADGIEECRKLCGGHGYLCSSGLPELFAVYVPACTYEGDNTVLLLQVARFLMKTVSQLGSRLSSKKPVGTIAYMTRVEHLMQCRCGVQRGFAELSADLVEAAVAHCQLIVVSKFIEKLQQEIPGKGVKQQLEVLCNIYALFLLHKHQGDFLSTGCITPKHAALANDELRSLYSQVRPNAIALVDAFNYTDHYLGSILGCYDGNVYPKLYEAAWKDPLNESVVPDGYHLYIRPLLKQEIRTARL</sequence>
<feature type="domain" description="Acyl-CoA oxidase C-terminal" evidence="13">
    <location>
        <begin position="471"/>
        <end position="628"/>
    </location>
</feature>
<dbReference type="EMBL" id="JACTNZ010000007">
    <property type="protein sequence ID" value="KAG5541597.1"/>
    <property type="molecule type" value="Genomic_DNA"/>
</dbReference>
<dbReference type="PIRSF" id="PIRSF000168">
    <property type="entry name" value="Acyl-CoA_oxidase"/>
    <property type="match status" value="1"/>
</dbReference>
<dbReference type="Pfam" id="PF01756">
    <property type="entry name" value="ACOX"/>
    <property type="match status" value="1"/>
</dbReference>
<feature type="domain" description="Acyl-coenzyme A oxidase N-terminal" evidence="14">
    <location>
        <begin position="17"/>
        <end position="132"/>
    </location>
</feature>
<evidence type="ECO:0000259" key="14">
    <source>
        <dbReference type="Pfam" id="PF14749"/>
    </source>
</evidence>
<evidence type="ECO:0000256" key="7">
    <source>
        <dbReference type="ARBA" id="ARBA00023002"/>
    </source>
</evidence>
<evidence type="ECO:0000256" key="9">
    <source>
        <dbReference type="ARBA" id="ARBA00023140"/>
    </source>
</evidence>
<dbReference type="InterPro" id="IPR055060">
    <property type="entry name" value="ACOX_C_alpha1"/>
</dbReference>
<keyword evidence="9" id="KW-0576">Peroxisome</keyword>
<evidence type="ECO:0000313" key="17">
    <source>
        <dbReference type="Proteomes" id="UP000823749"/>
    </source>
</evidence>
<dbReference type="InterPro" id="IPR002655">
    <property type="entry name" value="Acyl-CoA_oxidase_C"/>
</dbReference>
<comment type="similarity">
    <text evidence="3 10">Belongs to the acyl-CoA oxidase family.</text>
</comment>
<dbReference type="PANTHER" id="PTHR10909">
    <property type="entry name" value="ELECTRON TRANSPORT OXIDOREDUCTASE"/>
    <property type="match status" value="1"/>
</dbReference>
<evidence type="ECO:0000256" key="12">
    <source>
        <dbReference type="PIRSR" id="PIRSR000168-2"/>
    </source>
</evidence>
<keyword evidence="8" id="KW-0443">Lipid metabolism</keyword>
<evidence type="ECO:0000256" key="3">
    <source>
        <dbReference type="ARBA" id="ARBA00006288"/>
    </source>
</evidence>
<dbReference type="Gene3D" id="1.10.540.10">
    <property type="entry name" value="Acyl-CoA dehydrogenase/oxidase, N-terminal domain"/>
    <property type="match status" value="1"/>
</dbReference>
<evidence type="ECO:0000259" key="13">
    <source>
        <dbReference type="Pfam" id="PF01756"/>
    </source>
</evidence>
<dbReference type="InterPro" id="IPR009100">
    <property type="entry name" value="AcylCoA_DH/oxidase_NM_dom_sf"/>
</dbReference>
<dbReference type="Pfam" id="PF22924">
    <property type="entry name" value="ACOX_C_alpha1"/>
    <property type="match status" value="1"/>
</dbReference>
<evidence type="ECO:0000259" key="15">
    <source>
        <dbReference type="Pfam" id="PF22924"/>
    </source>
</evidence>
<keyword evidence="7" id="KW-0560">Oxidoreductase</keyword>
<dbReference type="GO" id="GO:0005777">
    <property type="term" value="C:peroxisome"/>
    <property type="evidence" value="ECO:0007669"/>
    <property type="project" value="UniProtKB-SubCell"/>
</dbReference>
<evidence type="ECO:0000256" key="8">
    <source>
        <dbReference type="ARBA" id="ARBA00023098"/>
    </source>
</evidence>
<dbReference type="FunFam" id="2.40.110.10:FF:000075">
    <property type="entry name" value="Acyl-coenzyme A oxidase"/>
    <property type="match status" value="1"/>
</dbReference>
<feature type="binding site" evidence="12">
    <location>
        <position position="138"/>
    </location>
    <ligand>
        <name>FAD</name>
        <dbReference type="ChEBI" id="CHEBI:57692"/>
    </ligand>
</feature>
<keyword evidence="5 10" id="KW-0274">FAD</keyword>
<dbReference type="GO" id="GO:0071949">
    <property type="term" value="F:FAD binding"/>
    <property type="evidence" value="ECO:0007669"/>
    <property type="project" value="InterPro"/>
</dbReference>
<organism evidence="16 17">
    <name type="scientific">Rhododendron griersonianum</name>
    <dbReference type="NCBI Taxonomy" id="479676"/>
    <lineage>
        <taxon>Eukaryota</taxon>
        <taxon>Viridiplantae</taxon>
        <taxon>Streptophyta</taxon>
        <taxon>Embryophyta</taxon>
        <taxon>Tracheophyta</taxon>
        <taxon>Spermatophyta</taxon>
        <taxon>Magnoliopsida</taxon>
        <taxon>eudicotyledons</taxon>
        <taxon>Gunneridae</taxon>
        <taxon>Pentapetalae</taxon>
        <taxon>asterids</taxon>
        <taxon>Ericales</taxon>
        <taxon>Ericaceae</taxon>
        <taxon>Ericoideae</taxon>
        <taxon>Rhodoreae</taxon>
        <taxon>Rhododendron</taxon>
    </lineage>
</organism>
<comment type="cofactor">
    <cofactor evidence="1">
        <name>FAD</name>
        <dbReference type="ChEBI" id="CHEBI:57692"/>
    </cofactor>
</comment>
<gene>
    <name evidence="16" type="ORF">RHGRI_021433</name>
</gene>
<evidence type="ECO:0000313" key="16">
    <source>
        <dbReference type="EMBL" id="KAG5541597.1"/>
    </source>
</evidence>
<keyword evidence="4 10" id="KW-0285">Flavoprotein</keyword>
<evidence type="ECO:0000256" key="2">
    <source>
        <dbReference type="ARBA" id="ARBA00004275"/>
    </source>
</evidence>
<dbReference type="FunFam" id="1.20.140.10:FF:000005">
    <property type="entry name" value="Acyl-coenzyme A oxidase"/>
    <property type="match status" value="1"/>
</dbReference>
<protein>
    <recommendedName>
        <fullName evidence="10">Acyl-coenzyme A oxidase</fullName>
    </recommendedName>
</protein>
<feature type="active site" description="Proton acceptor" evidence="11">
    <location>
        <position position="430"/>
    </location>
</feature>
<dbReference type="GO" id="GO:0033540">
    <property type="term" value="P:fatty acid beta-oxidation using acyl-CoA oxidase"/>
    <property type="evidence" value="ECO:0007669"/>
    <property type="project" value="TreeGrafter"/>
</dbReference>
<keyword evidence="17" id="KW-1185">Reference proteome</keyword>
<dbReference type="Gene3D" id="1.20.140.10">
    <property type="entry name" value="Butyryl-CoA Dehydrogenase, subunit A, domain 3"/>
    <property type="match status" value="2"/>
</dbReference>
<comment type="caution">
    <text evidence="16">The sequence shown here is derived from an EMBL/GenBank/DDBJ whole genome shotgun (WGS) entry which is preliminary data.</text>
</comment>
<evidence type="ECO:0000256" key="5">
    <source>
        <dbReference type="ARBA" id="ARBA00022827"/>
    </source>
</evidence>
<evidence type="ECO:0000256" key="10">
    <source>
        <dbReference type="PIRNR" id="PIRNR000168"/>
    </source>
</evidence>
<reference evidence="16" key="1">
    <citation type="submission" date="2020-08" db="EMBL/GenBank/DDBJ databases">
        <title>Plant Genome Project.</title>
        <authorList>
            <person name="Zhang R.-G."/>
        </authorList>
    </citation>
    <scope>NUCLEOTIDE SEQUENCE</scope>
    <source>
        <strain evidence="16">WSP0</strain>
        <tissue evidence="16">Leaf</tissue>
    </source>
</reference>
<accession>A0AAV6JM26</accession>
<evidence type="ECO:0000256" key="11">
    <source>
        <dbReference type="PIRSR" id="PIRSR000168-1"/>
    </source>
</evidence>
<dbReference type="InterPro" id="IPR036250">
    <property type="entry name" value="AcylCo_DH-like_C"/>
</dbReference>
<dbReference type="AlphaFoldDB" id="A0AAV6JM26"/>
<name>A0AAV6JM26_9ERIC</name>
<dbReference type="GO" id="GO:0003997">
    <property type="term" value="F:acyl-CoA oxidase activity"/>
    <property type="evidence" value="ECO:0007669"/>
    <property type="project" value="InterPro"/>
</dbReference>
<feature type="binding site" evidence="12">
    <location>
        <position position="177"/>
    </location>
    <ligand>
        <name>FAD</name>
        <dbReference type="ChEBI" id="CHEBI:57692"/>
    </ligand>
</feature>
<dbReference type="InterPro" id="IPR029320">
    <property type="entry name" value="Acyl-CoA_ox_N"/>
</dbReference>
<dbReference type="InterPro" id="IPR037069">
    <property type="entry name" value="AcylCoA_DH/ox_N_sf"/>
</dbReference>
<evidence type="ECO:0000256" key="6">
    <source>
        <dbReference type="ARBA" id="ARBA00022832"/>
    </source>
</evidence>
<dbReference type="GO" id="GO:0005504">
    <property type="term" value="F:fatty acid binding"/>
    <property type="evidence" value="ECO:0007669"/>
    <property type="project" value="TreeGrafter"/>
</dbReference>
<dbReference type="SUPFAM" id="SSF56645">
    <property type="entry name" value="Acyl-CoA dehydrogenase NM domain-like"/>
    <property type="match status" value="1"/>
</dbReference>
<dbReference type="Proteomes" id="UP000823749">
    <property type="component" value="Chromosome 7"/>
</dbReference>